<proteinExistence type="inferred from homology"/>
<feature type="compositionally biased region" description="Basic and acidic residues" evidence="6">
    <location>
        <begin position="373"/>
        <end position="382"/>
    </location>
</feature>
<evidence type="ECO:0000256" key="6">
    <source>
        <dbReference type="SAM" id="MobiDB-lite"/>
    </source>
</evidence>
<feature type="transmembrane region" description="Helical" evidence="7">
    <location>
        <begin position="118"/>
        <end position="143"/>
    </location>
</feature>
<dbReference type="Proteomes" id="UP000078576">
    <property type="component" value="Unassembled WGS sequence"/>
</dbReference>
<feature type="transmembrane region" description="Helical" evidence="7">
    <location>
        <begin position="87"/>
        <end position="111"/>
    </location>
</feature>
<name>A0A194UPM7_CYTMA</name>
<evidence type="ECO:0000256" key="5">
    <source>
        <dbReference type="ARBA" id="ARBA00038359"/>
    </source>
</evidence>
<feature type="transmembrane region" description="Helical" evidence="7">
    <location>
        <begin position="13"/>
        <end position="32"/>
    </location>
</feature>
<evidence type="ECO:0000256" key="4">
    <source>
        <dbReference type="ARBA" id="ARBA00023136"/>
    </source>
</evidence>
<evidence type="ECO:0000256" key="2">
    <source>
        <dbReference type="ARBA" id="ARBA00022692"/>
    </source>
</evidence>
<dbReference type="PANTHER" id="PTHR33048:SF96">
    <property type="entry name" value="INTEGRAL MEMBRANE PROTEIN"/>
    <property type="match status" value="1"/>
</dbReference>
<comment type="similarity">
    <text evidence="5">Belongs to the SAT4 family.</text>
</comment>
<evidence type="ECO:0000259" key="8">
    <source>
        <dbReference type="Pfam" id="PF20684"/>
    </source>
</evidence>
<accession>A0A194UPM7</accession>
<evidence type="ECO:0000313" key="10">
    <source>
        <dbReference type="Proteomes" id="UP000078576"/>
    </source>
</evidence>
<feature type="transmembrane region" description="Helical" evidence="7">
    <location>
        <begin position="241"/>
        <end position="261"/>
    </location>
</feature>
<feature type="region of interest" description="Disordered" evidence="6">
    <location>
        <begin position="358"/>
        <end position="382"/>
    </location>
</feature>
<dbReference type="InterPro" id="IPR052337">
    <property type="entry name" value="SAT4-like"/>
</dbReference>
<comment type="subcellular location">
    <subcellularLocation>
        <location evidence="1">Membrane</location>
        <topology evidence="1">Multi-pass membrane protein</topology>
    </subcellularLocation>
</comment>
<gene>
    <name evidence="9" type="ORF">VP1G_01006</name>
</gene>
<dbReference type="OrthoDB" id="3923077at2759"/>
<keyword evidence="10" id="KW-1185">Reference proteome</keyword>
<feature type="domain" description="Rhodopsin" evidence="8">
    <location>
        <begin position="28"/>
        <end position="266"/>
    </location>
</feature>
<evidence type="ECO:0000256" key="1">
    <source>
        <dbReference type="ARBA" id="ARBA00004141"/>
    </source>
</evidence>
<sequence>MEEVPNRARPLEAVAISLITLTIISFSLRTYVRTRMVKAFGLDDWFMSFATITYILFVTCVLVGVHYGTGKLSKDVPPADYSNAMQYWLYCYIWYCWTMIFSKISIGIFLIRIIVEKVHLWFIYVALFINVLSGMVFFMVTLLQCHPVSYFWNKNQDGSCIDMDIIIALTYLYSSFNIICDFTFALLPILIVKGLNMNKKLKIAIIPLLSMGCIASSAVIVRLAYVQRFRDPEFLYATTDIAIWSTVEAGLAVTAGSLACVRPLFKVIMQRLGWQSEAYFHPSIPLRGGPEGRNTTNVTIGGSKRTRRTDDFNMSLFSRTGDTEDSGDAHSVGTASTTKLVTAGGIVKTSAFTVKVEERVPGTVPERGGSGSSKEDLGHSPV</sequence>
<keyword evidence="2 7" id="KW-0812">Transmembrane</keyword>
<evidence type="ECO:0000256" key="3">
    <source>
        <dbReference type="ARBA" id="ARBA00022989"/>
    </source>
</evidence>
<evidence type="ECO:0000256" key="7">
    <source>
        <dbReference type="SAM" id="Phobius"/>
    </source>
</evidence>
<dbReference type="GO" id="GO:0016020">
    <property type="term" value="C:membrane"/>
    <property type="evidence" value="ECO:0007669"/>
    <property type="project" value="UniProtKB-SubCell"/>
</dbReference>
<reference evidence="10" key="1">
    <citation type="submission" date="2014-12" db="EMBL/GenBank/DDBJ databases">
        <title>Genome Sequence of Valsa Canker Pathogens Uncovers a Specific Adaption of Colonization on Woody Bark.</title>
        <authorList>
            <person name="Yin Z."/>
            <person name="Liu H."/>
            <person name="Gao X."/>
            <person name="Li Z."/>
            <person name="Song N."/>
            <person name="Ke X."/>
            <person name="Dai Q."/>
            <person name="Wu Y."/>
            <person name="Sun Y."/>
            <person name="Xu J.-R."/>
            <person name="Kang Z.K."/>
            <person name="Wang L."/>
            <person name="Huang L."/>
        </authorList>
    </citation>
    <scope>NUCLEOTIDE SEQUENCE [LARGE SCALE GENOMIC DNA]</scope>
    <source>
        <strain evidence="10">SXYL134</strain>
    </source>
</reference>
<feature type="transmembrane region" description="Helical" evidence="7">
    <location>
        <begin position="203"/>
        <end position="221"/>
    </location>
</feature>
<feature type="transmembrane region" description="Helical" evidence="7">
    <location>
        <begin position="44"/>
        <end position="67"/>
    </location>
</feature>
<keyword evidence="4 7" id="KW-0472">Membrane</keyword>
<dbReference type="EMBL" id="KN714669">
    <property type="protein sequence ID" value="KUI53596.1"/>
    <property type="molecule type" value="Genomic_DNA"/>
</dbReference>
<organism evidence="9 10">
    <name type="scientific">Cytospora mali</name>
    <name type="common">Apple Valsa canker fungus</name>
    <name type="synonym">Valsa mali</name>
    <dbReference type="NCBI Taxonomy" id="578113"/>
    <lineage>
        <taxon>Eukaryota</taxon>
        <taxon>Fungi</taxon>
        <taxon>Dikarya</taxon>
        <taxon>Ascomycota</taxon>
        <taxon>Pezizomycotina</taxon>
        <taxon>Sordariomycetes</taxon>
        <taxon>Sordariomycetidae</taxon>
        <taxon>Diaporthales</taxon>
        <taxon>Cytosporaceae</taxon>
        <taxon>Cytospora</taxon>
    </lineage>
</organism>
<feature type="transmembrane region" description="Helical" evidence="7">
    <location>
        <begin position="163"/>
        <end position="191"/>
    </location>
</feature>
<protein>
    <recommendedName>
        <fullName evidence="8">Rhodopsin domain-containing protein</fullName>
    </recommendedName>
</protein>
<keyword evidence="3 7" id="KW-1133">Transmembrane helix</keyword>
<dbReference type="AlphaFoldDB" id="A0A194UPM7"/>
<evidence type="ECO:0000313" key="9">
    <source>
        <dbReference type="EMBL" id="KUI53596.1"/>
    </source>
</evidence>
<dbReference type="Pfam" id="PF20684">
    <property type="entry name" value="Fung_rhodopsin"/>
    <property type="match status" value="1"/>
</dbReference>
<dbReference type="PANTHER" id="PTHR33048">
    <property type="entry name" value="PTH11-LIKE INTEGRAL MEMBRANE PROTEIN (AFU_ORTHOLOGUE AFUA_5G11245)"/>
    <property type="match status" value="1"/>
</dbReference>
<dbReference type="InterPro" id="IPR049326">
    <property type="entry name" value="Rhodopsin_dom_fungi"/>
</dbReference>